<feature type="short sequence motif" description="DGA/G" evidence="2">
    <location>
        <begin position="215"/>
        <end position="217"/>
    </location>
</feature>
<dbReference type="InterPro" id="IPR002641">
    <property type="entry name" value="PNPLA_dom"/>
</dbReference>
<dbReference type="OMA" id="HNFPGSP"/>
<protein>
    <submittedName>
        <fullName evidence="5">Patatin family protein</fullName>
    </submittedName>
</protein>
<organism evidence="5 6">
    <name type="scientific">Cavenderia fasciculata</name>
    <name type="common">Slime mold</name>
    <name type="synonym">Dictyostelium fasciculatum</name>
    <dbReference type="NCBI Taxonomy" id="261658"/>
    <lineage>
        <taxon>Eukaryota</taxon>
        <taxon>Amoebozoa</taxon>
        <taxon>Evosea</taxon>
        <taxon>Eumycetozoa</taxon>
        <taxon>Dictyostelia</taxon>
        <taxon>Acytosteliales</taxon>
        <taxon>Cavenderiaceae</taxon>
        <taxon>Cavenderia</taxon>
    </lineage>
</organism>
<dbReference type="Proteomes" id="UP000007797">
    <property type="component" value="Unassembled WGS sequence"/>
</dbReference>
<feature type="compositionally biased region" description="Polar residues" evidence="3">
    <location>
        <begin position="370"/>
        <end position="387"/>
    </location>
</feature>
<reference evidence="6" key="1">
    <citation type="journal article" date="2011" name="Genome Res.">
        <title>Phylogeny-wide analysis of social amoeba genomes highlights ancient origins for complex intercellular communication.</title>
        <authorList>
            <person name="Heidel A.J."/>
            <person name="Lawal H.M."/>
            <person name="Felder M."/>
            <person name="Schilde C."/>
            <person name="Helps N.R."/>
            <person name="Tunggal B."/>
            <person name="Rivero F."/>
            <person name="John U."/>
            <person name="Schleicher M."/>
            <person name="Eichinger L."/>
            <person name="Platzer M."/>
            <person name="Noegel A.A."/>
            <person name="Schaap P."/>
            <person name="Gloeckner G."/>
        </authorList>
    </citation>
    <scope>NUCLEOTIDE SEQUENCE [LARGE SCALE GENOMIC DNA]</scope>
    <source>
        <strain evidence="6">SH3</strain>
    </source>
</reference>
<dbReference type="OrthoDB" id="1658288at2759"/>
<evidence type="ECO:0000256" key="3">
    <source>
        <dbReference type="SAM" id="MobiDB-lite"/>
    </source>
</evidence>
<dbReference type="KEGG" id="dfa:DFA_10800"/>
<evidence type="ECO:0000259" key="4">
    <source>
        <dbReference type="PROSITE" id="PS51635"/>
    </source>
</evidence>
<evidence type="ECO:0000313" key="5">
    <source>
        <dbReference type="EMBL" id="EGG14926.1"/>
    </source>
</evidence>
<keyword evidence="6" id="KW-1185">Reference proteome</keyword>
<evidence type="ECO:0000256" key="2">
    <source>
        <dbReference type="PROSITE-ProRule" id="PRU01161"/>
    </source>
</evidence>
<dbReference type="PANTHER" id="PTHR24138:SF10">
    <property type="entry name" value="PHOSPHOLIPASE A2"/>
    <property type="match status" value="1"/>
</dbReference>
<sequence length="478" mass="53100">MSQGSYCVLSLDGGGVRGIIETAILSRIIMVYPNFLDSVDLITGASAGGILALVLASGKSNIEAQDFFKKLAPAIFHKSWFHEITSLDSCIAPAYTNAKLKEVLAQEFGDLRLKDLPKKVLIPSFQLDNHSTAHIPEEDKVKNADGSGVYEDDDDDFEIIPHHVPPRKQQQHRRWAPRFFHNLHHSKTKNHKCVDVGLRTSAAPTYFPIYQGFVDGGVYANNPSLCAVTSAISSGVPLDSIVVLSLSTGRDGMFVSPEQYGAGDWGLAQWAPTLINMLLDSNVEISDFQCAQLLGGHYHRVDPLLPKVIDLDQPNFIPLLEEIANNVDITDTLNWIKQYWFNEKPQVNFTKTPTTSPSLYANKKECCQHHQQQSVPPTIKPQFQTTNDEGKQVGQEEEMEEKEQTEKQIEQDETITSQLSCISSTMEVIDNYQESVQPEAAETVSTTQESSTNTTPTNSNNNSATYYGGADRRYCTIQ</sequence>
<proteinExistence type="predicted"/>
<evidence type="ECO:0000313" key="6">
    <source>
        <dbReference type="Proteomes" id="UP000007797"/>
    </source>
</evidence>
<dbReference type="AlphaFoldDB" id="F4QBF4"/>
<dbReference type="PANTHER" id="PTHR24138">
    <property type="entry name" value="INTRACELLLAR PHOSPHOLIPASE A FAMILY"/>
    <property type="match status" value="1"/>
</dbReference>
<feature type="short sequence motif" description="GXSXG" evidence="2">
    <location>
        <begin position="44"/>
        <end position="48"/>
    </location>
</feature>
<dbReference type="PROSITE" id="PS51635">
    <property type="entry name" value="PNPLA"/>
    <property type="match status" value="1"/>
</dbReference>
<keyword evidence="2" id="KW-0442">Lipid degradation</keyword>
<feature type="region of interest" description="Disordered" evidence="3">
    <location>
        <begin position="370"/>
        <end position="415"/>
    </location>
</feature>
<dbReference type="EMBL" id="GL883027">
    <property type="protein sequence ID" value="EGG14926.1"/>
    <property type="molecule type" value="Genomic_DNA"/>
</dbReference>
<dbReference type="Pfam" id="PF01734">
    <property type="entry name" value="Patatin"/>
    <property type="match status" value="1"/>
</dbReference>
<feature type="domain" description="PNPLA" evidence="4">
    <location>
        <begin position="9"/>
        <end position="228"/>
    </location>
</feature>
<gene>
    <name evidence="5" type="ORF">DFA_10800</name>
</gene>
<evidence type="ECO:0000256" key="1">
    <source>
        <dbReference type="ARBA" id="ARBA00023098"/>
    </source>
</evidence>
<dbReference type="STRING" id="1054147.F4QBF4"/>
<dbReference type="RefSeq" id="XP_004351442.1">
    <property type="nucleotide sequence ID" value="XM_004351390.1"/>
</dbReference>
<feature type="compositionally biased region" description="Low complexity" evidence="3">
    <location>
        <begin position="439"/>
        <end position="465"/>
    </location>
</feature>
<dbReference type="Gene3D" id="3.40.1090.10">
    <property type="entry name" value="Cytosolic phospholipase A2 catalytic domain"/>
    <property type="match status" value="1"/>
</dbReference>
<feature type="short sequence motif" description="GXGXXG" evidence="2">
    <location>
        <begin position="13"/>
        <end position="18"/>
    </location>
</feature>
<keyword evidence="1 2" id="KW-0443">Lipid metabolism</keyword>
<feature type="active site" description="Nucleophile" evidence="2">
    <location>
        <position position="46"/>
    </location>
</feature>
<dbReference type="GeneID" id="14866828"/>
<keyword evidence="2" id="KW-0378">Hydrolase</keyword>
<dbReference type="CDD" id="cd07213">
    <property type="entry name" value="Pat17_PNPLA8_PNPLA9_like1"/>
    <property type="match status" value="1"/>
</dbReference>
<feature type="active site" description="Proton acceptor" evidence="2">
    <location>
        <position position="215"/>
    </location>
</feature>
<feature type="region of interest" description="Disordered" evidence="3">
    <location>
        <begin position="436"/>
        <end position="470"/>
    </location>
</feature>
<dbReference type="InterPro" id="IPR016035">
    <property type="entry name" value="Acyl_Trfase/lysoPLipase"/>
</dbReference>
<dbReference type="SUPFAM" id="SSF52151">
    <property type="entry name" value="FabD/lysophospholipase-like"/>
    <property type="match status" value="1"/>
</dbReference>
<dbReference type="GO" id="GO:0016787">
    <property type="term" value="F:hydrolase activity"/>
    <property type="evidence" value="ECO:0007669"/>
    <property type="project" value="UniProtKB-UniRule"/>
</dbReference>
<name>F4QBF4_CACFS</name>
<accession>F4QBF4</accession>
<dbReference type="GO" id="GO:0016042">
    <property type="term" value="P:lipid catabolic process"/>
    <property type="evidence" value="ECO:0007669"/>
    <property type="project" value="UniProtKB-UniRule"/>
</dbReference>
<dbReference type="InterPro" id="IPR047156">
    <property type="entry name" value="Teg/CotR/CapV-like"/>
</dbReference>